<organism evidence="3 4">
    <name type="scientific">Paenibacillus thalictri</name>
    <dbReference type="NCBI Taxonomy" id="2527873"/>
    <lineage>
        <taxon>Bacteria</taxon>
        <taxon>Bacillati</taxon>
        <taxon>Bacillota</taxon>
        <taxon>Bacilli</taxon>
        <taxon>Bacillales</taxon>
        <taxon>Paenibacillaceae</taxon>
        <taxon>Paenibacillus</taxon>
    </lineage>
</organism>
<dbReference type="GO" id="GO:0030246">
    <property type="term" value="F:carbohydrate binding"/>
    <property type="evidence" value="ECO:0007669"/>
    <property type="project" value="TreeGrafter"/>
</dbReference>
<dbReference type="NCBIfam" id="NF037995">
    <property type="entry name" value="TRAP_S1"/>
    <property type="match status" value="1"/>
</dbReference>
<dbReference type="RefSeq" id="WP_131012274.1">
    <property type="nucleotide sequence ID" value="NZ_SIRE01000004.1"/>
</dbReference>
<dbReference type="InterPro" id="IPR038404">
    <property type="entry name" value="TRAP_DctP_sf"/>
</dbReference>
<evidence type="ECO:0000256" key="1">
    <source>
        <dbReference type="ARBA" id="ARBA00022729"/>
    </source>
</evidence>
<comment type="caution">
    <text evidence="3">The sequence shown here is derived from an EMBL/GenBank/DDBJ whole genome shotgun (WGS) entry which is preliminary data.</text>
</comment>
<reference evidence="3 4" key="1">
    <citation type="submission" date="2019-02" db="EMBL/GenBank/DDBJ databases">
        <title>Paenibacillus sp. nov., isolated from surface-sterilized tissue of Thalictrum simplex L.</title>
        <authorList>
            <person name="Tuo L."/>
        </authorList>
    </citation>
    <scope>NUCLEOTIDE SEQUENCE [LARGE SCALE GENOMIC DNA]</scope>
    <source>
        <strain evidence="3 4">N2SHLJ1</strain>
    </source>
</reference>
<dbReference type="GO" id="GO:0030288">
    <property type="term" value="C:outer membrane-bounded periplasmic space"/>
    <property type="evidence" value="ECO:0007669"/>
    <property type="project" value="InterPro"/>
</dbReference>
<dbReference type="Gene3D" id="3.40.190.170">
    <property type="entry name" value="Bacterial extracellular solute-binding protein, family 7"/>
    <property type="match status" value="1"/>
</dbReference>
<feature type="signal peptide" evidence="2">
    <location>
        <begin position="1"/>
        <end position="24"/>
    </location>
</feature>
<dbReference type="InterPro" id="IPR004682">
    <property type="entry name" value="TRAP_DctP"/>
</dbReference>
<gene>
    <name evidence="3" type="ORF">EYB31_05450</name>
</gene>
<keyword evidence="4" id="KW-1185">Reference proteome</keyword>
<dbReference type="OrthoDB" id="9776801at2"/>
<dbReference type="PIRSF" id="PIRSF006470">
    <property type="entry name" value="DctB"/>
    <property type="match status" value="1"/>
</dbReference>
<dbReference type="SUPFAM" id="SSF53850">
    <property type="entry name" value="Periplasmic binding protein-like II"/>
    <property type="match status" value="1"/>
</dbReference>
<evidence type="ECO:0000313" key="4">
    <source>
        <dbReference type="Proteomes" id="UP000293142"/>
    </source>
</evidence>
<dbReference type="Pfam" id="PF03480">
    <property type="entry name" value="DctP"/>
    <property type="match status" value="1"/>
</dbReference>
<protein>
    <submittedName>
        <fullName evidence="3">TRAP transporter substrate-binding protein</fullName>
    </submittedName>
</protein>
<dbReference type="PANTHER" id="PTHR33376:SF2">
    <property type="entry name" value="DICARBOXYLATE-BINDING PERIPLASMIC PROTEIN"/>
    <property type="match status" value="1"/>
</dbReference>
<dbReference type="AlphaFoldDB" id="A0A4Q9DXT1"/>
<dbReference type="NCBIfam" id="TIGR00787">
    <property type="entry name" value="dctP"/>
    <property type="match status" value="1"/>
</dbReference>
<accession>A0A4Q9DXT1</accession>
<evidence type="ECO:0000313" key="3">
    <source>
        <dbReference type="EMBL" id="TBL80673.1"/>
    </source>
</evidence>
<proteinExistence type="predicted"/>
<dbReference type="Proteomes" id="UP000293142">
    <property type="component" value="Unassembled WGS sequence"/>
</dbReference>
<sequence length="346" mass="38069">MKKRFRTVIGFLAAAMAVAAGLSACGGSAKPHIATTSGGKVPEKRSAFTFRLAETHPPDYPTTLGDKKFAELVSQKSNGRIKIDVFPNSQLGEEKQVLEQVQLGAIEFSRVSSGPLAEFNKAFGVFSLPYIFDNAQHEWNFLSSADGNKLLEGLSASMMLGLAYYDSGARHFYSSKPLRSPEDLKGQKIRVQQNKVNIALITALGASATPLSYGDVLGALKAGTVEAAENNWPSYDTSKHFQAAPNLILDGHQRVPEVLLISKVTWEKLSPEDKKVIKQAAAESVDYQREQWTSFEKKSEQRMRSAGVAVTEVKDLKPWQDAVKPIIDSYREDYKDVLDAIDKARN</sequence>
<dbReference type="CDD" id="cd13671">
    <property type="entry name" value="PBP2_TRAP_SBP_like_3"/>
    <property type="match status" value="1"/>
</dbReference>
<dbReference type="EMBL" id="SIRE01000004">
    <property type="protein sequence ID" value="TBL80673.1"/>
    <property type="molecule type" value="Genomic_DNA"/>
</dbReference>
<dbReference type="GO" id="GO:0055085">
    <property type="term" value="P:transmembrane transport"/>
    <property type="evidence" value="ECO:0007669"/>
    <property type="project" value="InterPro"/>
</dbReference>
<keyword evidence="1 2" id="KW-0732">Signal</keyword>
<name>A0A4Q9DXT1_9BACL</name>
<dbReference type="InterPro" id="IPR018389">
    <property type="entry name" value="DctP_fam"/>
</dbReference>
<feature type="chain" id="PRO_5038620052" evidence="2">
    <location>
        <begin position="25"/>
        <end position="346"/>
    </location>
</feature>
<dbReference type="PROSITE" id="PS51257">
    <property type="entry name" value="PROKAR_LIPOPROTEIN"/>
    <property type="match status" value="1"/>
</dbReference>
<evidence type="ECO:0000256" key="2">
    <source>
        <dbReference type="SAM" id="SignalP"/>
    </source>
</evidence>
<dbReference type="PANTHER" id="PTHR33376">
    <property type="match status" value="1"/>
</dbReference>